<evidence type="ECO:0000259" key="3">
    <source>
        <dbReference type="Pfam" id="PF00501"/>
    </source>
</evidence>
<organism evidence="4 5">
    <name type="scientific">Candida verbasci</name>
    <dbReference type="NCBI Taxonomy" id="1227364"/>
    <lineage>
        <taxon>Eukaryota</taxon>
        <taxon>Fungi</taxon>
        <taxon>Dikarya</taxon>
        <taxon>Ascomycota</taxon>
        <taxon>Saccharomycotina</taxon>
        <taxon>Pichiomycetes</taxon>
        <taxon>Debaryomycetaceae</taxon>
        <taxon>Candida/Lodderomyces clade</taxon>
        <taxon>Candida</taxon>
    </lineage>
</organism>
<reference evidence="4" key="1">
    <citation type="submission" date="2022-12" db="EMBL/GenBank/DDBJ databases">
        <authorList>
            <person name="Brejova B."/>
        </authorList>
    </citation>
    <scope>NUCLEOTIDE SEQUENCE</scope>
</reference>
<dbReference type="OrthoDB" id="1700726at2759"/>
<evidence type="ECO:0000313" key="5">
    <source>
        <dbReference type="Proteomes" id="UP001152885"/>
    </source>
</evidence>
<dbReference type="Proteomes" id="UP001152885">
    <property type="component" value="Unassembled WGS sequence"/>
</dbReference>
<dbReference type="AlphaFoldDB" id="A0A9W4TW38"/>
<dbReference type="Pfam" id="PF00501">
    <property type="entry name" value="AMP-binding"/>
    <property type="match status" value="1"/>
</dbReference>
<dbReference type="PANTHER" id="PTHR43272">
    <property type="entry name" value="LONG-CHAIN-FATTY-ACID--COA LIGASE"/>
    <property type="match status" value="1"/>
</dbReference>
<keyword evidence="2" id="KW-0067">ATP-binding</keyword>
<dbReference type="Gene3D" id="3.40.50.12780">
    <property type="entry name" value="N-terminal domain of ligase-like"/>
    <property type="match status" value="1"/>
</dbReference>
<evidence type="ECO:0000256" key="1">
    <source>
        <dbReference type="ARBA" id="ARBA00022741"/>
    </source>
</evidence>
<accession>A0A9W4TW38</accession>
<sequence length="752" mass="85779">MTSLFSSSVSIDEAFSKLPLNDDVTVSVPLQNTKTDEFSSIYRNKVIGSRSDLLLCVHPSLDTHQKLINFACKKFANRPCLGYRPYNYDQLSSENYYKSFNYNDVYNRKNAIGSGILKHLINNPYLDLNLISHQKVKNHLKNWSNYGIPKSCRSNIDYEIEKNCSFILSIYSTNRLEWLLVDIACSSYSITNTALYETLGPDVSQYILNLTECPIVVTTNDKVEKVIDLKRRYPNELNNLISVVSMDPISLIPKQVIDQAKDLKLVVTDLFEIEKIGHANLMDQLPPNKEAIFTISFTSGTTGSRPKGVMISQGQACAYVSFLLCIEPQAKLNDIAYIYLPLTHLYERQTSMFAFSTGYHLCFPQITIGQSNNNNFELMINDLKILRPTYMSIVPRLLTKLESHIKNKIKELSSNEATRVNEIIEYKINQHSKYDGNDGFNNNYDNYQPYKTLRESIGFDNMKWVQSASAPISPNTIIYLKASLNMGLRQLYGLTESGAAITSSVEYEAKPGTNGSIAPTGEFKLRNVKDMGYCYNNLQGELMLRGPQMFKGYYYNQEETLKAVTEDGWFHSGDIATIDKETGRISIIDRVKNFFKMSQGEYVSPEKIENCYVSSNPQITQLFVYGNSLKSYLIGIVGIEFEKGLKWLNEEIGINKLDMTEHELLSTMNQKDVKLKFLKLLNSNVRDKLNGFEILHNIHIEINPLTVEREVVTPTFKLRRPIASKFFANILNKLYEFEESLINETKLIASKL</sequence>
<dbReference type="SUPFAM" id="SSF56801">
    <property type="entry name" value="Acetyl-CoA synthetase-like"/>
    <property type="match status" value="1"/>
</dbReference>
<dbReference type="GO" id="GO:0005524">
    <property type="term" value="F:ATP binding"/>
    <property type="evidence" value="ECO:0007669"/>
    <property type="project" value="UniProtKB-KW"/>
</dbReference>
<keyword evidence="1" id="KW-0547">Nucleotide-binding</keyword>
<comment type="caution">
    <text evidence="4">The sequence shown here is derived from an EMBL/GenBank/DDBJ whole genome shotgun (WGS) entry which is preliminary data.</text>
</comment>
<gene>
    <name evidence="4" type="ORF">CANVERA_P2649</name>
</gene>
<feature type="domain" description="AMP-dependent synthetase/ligase" evidence="3">
    <location>
        <begin position="169"/>
        <end position="554"/>
    </location>
</feature>
<dbReference type="EMBL" id="CANTUO010000002">
    <property type="protein sequence ID" value="CAI5758136.1"/>
    <property type="molecule type" value="Genomic_DNA"/>
</dbReference>
<dbReference type="InterPro" id="IPR000873">
    <property type="entry name" value="AMP-dep_synth/lig_dom"/>
</dbReference>
<protein>
    <recommendedName>
        <fullName evidence="3">AMP-dependent synthetase/ligase domain-containing protein</fullName>
    </recommendedName>
</protein>
<evidence type="ECO:0000256" key="2">
    <source>
        <dbReference type="ARBA" id="ARBA00022840"/>
    </source>
</evidence>
<evidence type="ECO:0000313" key="4">
    <source>
        <dbReference type="EMBL" id="CAI5758136.1"/>
    </source>
</evidence>
<proteinExistence type="predicted"/>
<dbReference type="GO" id="GO:0005783">
    <property type="term" value="C:endoplasmic reticulum"/>
    <property type="evidence" value="ECO:0007669"/>
    <property type="project" value="TreeGrafter"/>
</dbReference>
<dbReference type="GO" id="GO:0016020">
    <property type="term" value="C:membrane"/>
    <property type="evidence" value="ECO:0007669"/>
    <property type="project" value="TreeGrafter"/>
</dbReference>
<name>A0A9W4TW38_9ASCO</name>
<dbReference type="GO" id="GO:0004467">
    <property type="term" value="F:long-chain fatty acid-CoA ligase activity"/>
    <property type="evidence" value="ECO:0007669"/>
    <property type="project" value="TreeGrafter"/>
</dbReference>
<keyword evidence="5" id="KW-1185">Reference proteome</keyword>
<dbReference type="PANTHER" id="PTHR43272:SF33">
    <property type="entry name" value="AMP-BINDING DOMAIN-CONTAINING PROTEIN-RELATED"/>
    <property type="match status" value="1"/>
</dbReference>
<dbReference type="InterPro" id="IPR042099">
    <property type="entry name" value="ANL_N_sf"/>
</dbReference>